<organism evidence="4 6">
    <name type="scientific">Staphylococcus microti</name>
    <dbReference type="NCBI Taxonomy" id="569857"/>
    <lineage>
        <taxon>Bacteria</taxon>
        <taxon>Bacillati</taxon>
        <taxon>Bacillota</taxon>
        <taxon>Bacilli</taxon>
        <taxon>Bacillales</taxon>
        <taxon>Staphylococcaceae</taxon>
        <taxon>Staphylococcus</taxon>
    </lineage>
</organism>
<sequence length="161" mass="18249">MSRRLTTLHTKQRNPLWYLYRYIRFTKMFKNTLIIEVTRYVPFVRWKRAIYRRLLKMNIGTQTAFAFKAVPDLLYPERITIGNNVIIGYNATILTHEFIIGALRVGDVKIGDNTLIGANVTILPGVTIGRNVRIGAGSVVSKDVPDNATAYGAPLQINPKK</sequence>
<evidence type="ECO:0000313" key="4">
    <source>
        <dbReference type="EMBL" id="SUM56843.1"/>
    </source>
</evidence>
<dbReference type="STRING" id="569857.TP70_00865"/>
<dbReference type="EMBL" id="UHDT01000001">
    <property type="protein sequence ID" value="SUM56843.1"/>
    <property type="molecule type" value="Genomic_DNA"/>
</dbReference>
<dbReference type="CDD" id="cd04647">
    <property type="entry name" value="LbH_MAT_like"/>
    <property type="match status" value="1"/>
</dbReference>
<dbReference type="PANTHER" id="PTHR43300:SF6">
    <property type="entry name" value="ACETYLTRANSFERASE YVOF-RELATED"/>
    <property type="match status" value="1"/>
</dbReference>
<dbReference type="Proteomes" id="UP000032366">
    <property type="component" value="Unassembled WGS sequence"/>
</dbReference>
<dbReference type="SUPFAM" id="SSF51161">
    <property type="entry name" value="Trimeric LpxA-like enzymes"/>
    <property type="match status" value="1"/>
</dbReference>
<proteinExistence type="predicted"/>
<dbReference type="EMBL" id="JXWY01000005">
    <property type="protein sequence ID" value="KIX91653.1"/>
    <property type="molecule type" value="Genomic_DNA"/>
</dbReference>
<dbReference type="PANTHER" id="PTHR43300">
    <property type="entry name" value="ACETYLTRANSFERASE"/>
    <property type="match status" value="1"/>
</dbReference>
<evidence type="ECO:0000256" key="1">
    <source>
        <dbReference type="ARBA" id="ARBA00022679"/>
    </source>
</evidence>
<dbReference type="Pfam" id="PF00132">
    <property type="entry name" value="Hexapep"/>
    <property type="match status" value="1"/>
</dbReference>
<dbReference type="EC" id="2.3.1.-" evidence="4"/>
<dbReference type="Gene3D" id="2.160.10.10">
    <property type="entry name" value="Hexapeptide repeat proteins"/>
    <property type="match status" value="1"/>
</dbReference>
<evidence type="ECO:0000313" key="6">
    <source>
        <dbReference type="Proteomes" id="UP000254100"/>
    </source>
</evidence>
<keyword evidence="2" id="KW-0677">Repeat</keyword>
<dbReference type="InterPro" id="IPR011004">
    <property type="entry name" value="Trimer_LpxA-like_sf"/>
</dbReference>
<keyword evidence="5" id="KW-1185">Reference proteome</keyword>
<evidence type="ECO:0000256" key="2">
    <source>
        <dbReference type="ARBA" id="ARBA00022737"/>
    </source>
</evidence>
<evidence type="ECO:0000313" key="5">
    <source>
        <dbReference type="Proteomes" id="UP000032366"/>
    </source>
</evidence>
<name>A0A0D6XUX6_9STAP</name>
<dbReference type="RefSeq" id="WP_044358657.1">
    <property type="nucleotide sequence ID" value="NZ_JXWY01000005.1"/>
</dbReference>
<accession>A0A0D6XUX6</accession>
<protein>
    <submittedName>
        <fullName evidence="4">Acetyltransferase</fullName>
        <ecNumber evidence="4">2.3.1.-</ecNumber>
    </submittedName>
</protein>
<dbReference type="InterPro" id="IPR050179">
    <property type="entry name" value="Trans_hexapeptide_repeat"/>
</dbReference>
<dbReference type="InterPro" id="IPR001451">
    <property type="entry name" value="Hexapep"/>
</dbReference>
<evidence type="ECO:0000313" key="3">
    <source>
        <dbReference type="EMBL" id="KIX91653.1"/>
    </source>
</evidence>
<keyword evidence="4" id="KW-0012">Acyltransferase</keyword>
<gene>
    <name evidence="4" type="ORF">NCTC13832_00501</name>
    <name evidence="3" type="ORF">TP70_00865</name>
</gene>
<dbReference type="GO" id="GO:0016746">
    <property type="term" value="F:acyltransferase activity"/>
    <property type="evidence" value="ECO:0007669"/>
    <property type="project" value="UniProtKB-KW"/>
</dbReference>
<dbReference type="AlphaFoldDB" id="A0A0D6XUX6"/>
<dbReference type="Proteomes" id="UP000254100">
    <property type="component" value="Unassembled WGS sequence"/>
</dbReference>
<keyword evidence="1 4" id="KW-0808">Transferase</keyword>
<reference evidence="3 5" key="1">
    <citation type="submission" date="2015-01" db="EMBL/GenBank/DDBJ databases">
        <authorList>
            <person name="Guo J."/>
        </authorList>
    </citation>
    <scope>NUCLEOTIDE SEQUENCE [LARGE SCALE GENOMIC DNA]</scope>
    <source>
        <strain evidence="3 5">DSM 22147</strain>
    </source>
</reference>
<dbReference type="PROSITE" id="PS00101">
    <property type="entry name" value="HEXAPEP_TRANSFERASES"/>
    <property type="match status" value="1"/>
</dbReference>
<dbReference type="InterPro" id="IPR018357">
    <property type="entry name" value="Hexapep_transf_CS"/>
</dbReference>
<dbReference type="OrthoDB" id="9801697at2"/>
<reference evidence="4 6" key="2">
    <citation type="submission" date="2018-06" db="EMBL/GenBank/DDBJ databases">
        <authorList>
            <consortium name="Pathogen Informatics"/>
            <person name="Doyle S."/>
        </authorList>
    </citation>
    <scope>NUCLEOTIDE SEQUENCE [LARGE SCALE GENOMIC DNA]</scope>
    <source>
        <strain evidence="4 6">NCTC13832</strain>
    </source>
</reference>